<dbReference type="EMBL" id="JANLCK010000006">
    <property type="protein sequence ID" value="MCS5726653.1"/>
    <property type="molecule type" value="Genomic_DNA"/>
</dbReference>
<feature type="domain" description="Carbohydrate kinase PfkB" evidence="6">
    <location>
        <begin position="2"/>
        <end position="291"/>
    </location>
</feature>
<evidence type="ECO:0000256" key="1">
    <source>
        <dbReference type="ARBA" id="ARBA00010688"/>
    </source>
</evidence>
<dbReference type="AlphaFoldDB" id="A0AA42BWN1"/>
<dbReference type="PROSITE" id="PS00583">
    <property type="entry name" value="PFKB_KINASES_1"/>
    <property type="match status" value="1"/>
</dbReference>
<keyword evidence="4 7" id="KW-0418">Kinase</keyword>
<dbReference type="InterPro" id="IPR050306">
    <property type="entry name" value="PfkB_Carbo_kinase"/>
</dbReference>
<evidence type="ECO:0000313" key="7">
    <source>
        <dbReference type="EMBL" id="MCS5726653.1"/>
    </source>
</evidence>
<dbReference type="SUPFAM" id="SSF53613">
    <property type="entry name" value="Ribokinase-like"/>
    <property type="match status" value="1"/>
</dbReference>
<organism evidence="7 8">
    <name type="scientific">Herbiconiux oxytropis</name>
    <dbReference type="NCBI Taxonomy" id="2970915"/>
    <lineage>
        <taxon>Bacteria</taxon>
        <taxon>Bacillati</taxon>
        <taxon>Actinomycetota</taxon>
        <taxon>Actinomycetes</taxon>
        <taxon>Micrococcales</taxon>
        <taxon>Microbacteriaceae</taxon>
        <taxon>Herbiconiux</taxon>
    </lineage>
</organism>
<name>A0AA42BWN1_9MICO</name>
<evidence type="ECO:0000256" key="2">
    <source>
        <dbReference type="ARBA" id="ARBA00022679"/>
    </source>
</evidence>
<dbReference type="Pfam" id="PF00294">
    <property type="entry name" value="PfkB"/>
    <property type="match status" value="1"/>
</dbReference>
<keyword evidence="5" id="KW-0067">ATP-binding</keyword>
<reference evidence="7" key="1">
    <citation type="submission" date="2022-08" db="EMBL/GenBank/DDBJ databases">
        <authorList>
            <person name="Deng Y."/>
            <person name="Han X.-F."/>
            <person name="Zhang Y.-Q."/>
        </authorList>
    </citation>
    <scope>NUCLEOTIDE SEQUENCE</scope>
    <source>
        <strain evidence="7">CPCC 203407</strain>
    </source>
</reference>
<proteinExistence type="inferred from homology"/>
<evidence type="ECO:0000256" key="3">
    <source>
        <dbReference type="ARBA" id="ARBA00022741"/>
    </source>
</evidence>
<dbReference type="CDD" id="cd01167">
    <property type="entry name" value="bac_FRK"/>
    <property type="match status" value="1"/>
</dbReference>
<keyword evidence="2" id="KW-0808">Transferase</keyword>
<evidence type="ECO:0000313" key="8">
    <source>
        <dbReference type="Proteomes" id="UP001165587"/>
    </source>
</evidence>
<keyword evidence="3" id="KW-0547">Nucleotide-binding</keyword>
<dbReference type="PROSITE" id="PS00584">
    <property type="entry name" value="PFKB_KINASES_2"/>
    <property type="match status" value="1"/>
</dbReference>
<keyword evidence="8" id="KW-1185">Reference proteome</keyword>
<dbReference type="PANTHER" id="PTHR43085:SF1">
    <property type="entry name" value="PSEUDOURIDINE KINASE-RELATED"/>
    <property type="match status" value="1"/>
</dbReference>
<sequence>MTEFLVVGEALVDVVSTAAGRTTHPGGSPMNVAVGLARLGAPVALATRLGADEHGRLLARHLAESGVRLAPGSVDPLIRTSSATATIRADGSAEYDFDIAWNLDDLPTSGYDVVHTGSIGAILAPGGAAVAAGFERARADVLRSFDPNIRPSVLGARDTVLPLVERLARMSGVVKLSDEDADWLHPELDPLGVAAHYARLGASVVVVTRGAEGSLLRLGPETLLVPAQPVEVADTIGAGDSYMAGLLFSLATTIGTAAVLGGTVQLAEAAEACRFAAACAAVTVSRPGADLPRLGEVAVPSSSFPSEGETP</sequence>
<gene>
    <name evidence="7" type="ORF">N1028_12195</name>
</gene>
<accession>A0AA42BWN1</accession>
<dbReference type="Gene3D" id="3.40.1190.20">
    <property type="match status" value="1"/>
</dbReference>
<evidence type="ECO:0000259" key="6">
    <source>
        <dbReference type="Pfam" id="PF00294"/>
    </source>
</evidence>
<dbReference type="InterPro" id="IPR029056">
    <property type="entry name" value="Ribokinase-like"/>
</dbReference>
<dbReference type="InterPro" id="IPR002173">
    <property type="entry name" value="Carboh/pur_kinase_PfkB_CS"/>
</dbReference>
<dbReference type="GO" id="GO:0005524">
    <property type="term" value="F:ATP binding"/>
    <property type="evidence" value="ECO:0007669"/>
    <property type="project" value="UniProtKB-KW"/>
</dbReference>
<evidence type="ECO:0000256" key="4">
    <source>
        <dbReference type="ARBA" id="ARBA00022777"/>
    </source>
</evidence>
<evidence type="ECO:0000256" key="5">
    <source>
        <dbReference type="ARBA" id="ARBA00022840"/>
    </source>
</evidence>
<comment type="caution">
    <text evidence="7">The sequence shown here is derived from an EMBL/GenBank/DDBJ whole genome shotgun (WGS) entry which is preliminary data.</text>
</comment>
<dbReference type="PANTHER" id="PTHR43085">
    <property type="entry name" value="HEXOKINASE FAMILY MEMBER"/>
    <property type="match status" value="1"/>
</dbReference>
<comment type="similarity">
    <text evidence="1">Belongs to the carbohydrate kinase PfkB family.</text>
</comment>
<dbReference type="RefSeq" id="WP_259529298.1">
    <property type="nucleotide sequence ID" value="NZ_JANLCK010000006.1"/>
</dbReference>
<protein>
    <submittedName>
        <fullName evidence="7">Carbohydrate kinase</fullName>
    </submittedName>
</protein>
<dbReference type="GO" id="GO:0016301">
    <property type="term" value="F:kinase activity"/>
    <property type="evidence" value="ECO:0007669"/>
    <property type="project" value="UniProtKB-KW"/>
</dbReference>
<dbReference type="Proteomes" id="UP001165587">
    <property type="component" value="Unassembled WGS sequence"/>
</dbReference>
<dbReference type="InterPro" id="IPR011611">
    <property type="entry name" value="PfkB_dom"/>
</dbReference>